<comment type="similarity">
    <text evidence="2">Belongs to the arginine deiminase family.</text>
</comment>
<name>A0AAN4VWW6_9BACT</name>
<proteinExistence type="inferred from homology"/>
<dbReference type="Proteomes" id="UP001310022">
    <property type="component" value="Unassembled WGS sequence"/>
</dbReference>
<evidence type="ECO:0000256" key="6">
    <source>
        <dbReference type="PIRSR" id="PIRSR006356-1"/>
    </source>
</evidence>
<dbReference type="Pfam" id="PF02274">
    <property type="entry name" value="ADI"/>
    <property type="match status" value="1"/>
</dbReference>
<dbReference type="Gene3D" id="1.10.3930.10">
    <property type="entry name" value="Arginine deiminase"/>
    <property type="match status" value="1"/>
</dbReference>
<dbReference type="PANTHER" id="PTHR47271:SF2">
    <property type="entry name" value="ARGININE DEIMINASE"/>
    <property type="match status" value="1"/>
</dbReference>
<dbReference type="InterPro" id="IPR003876">
    <property type="entry name" value="Arg_deiminase"/>
</dbReference>
<comment type="caution">
    <text evidence="7">The sequence shown here is derived from an EMBL/GenBank/DDBJ whole genome shotgun (WGS) entry which is preliminary data.</text>
</comment>
<dbReference type="PRINTS" id="PR01466">
    <property type="entry name" value="ARGDEIMINASE"/>
</dbReference>
<evidence type="ECO:0000313" key="7">
    <source>
        <dbReference type="EMBL" id="GJM59810.1"/>
    </source>
</evidence>
<dbReference type="AlphaFoldDB" id="A0AAN4VWW6"/>
<dbReference type="EC" id="3.5.3.6" evidence="3"/>
<evidence type="ECO:0000256" key="2">
    <source>
        <dbReference type="ARBA" id="ARBA00010206"/>
    </source>
</evidence>
<evidence type="ECO:0000256" key="5">
    <source>
        <dbReference type="ARBA" id="ARBA00049429"/>
    </source>
</evidence>
<organism evidence="7 8">
    <name type="scientific">Persicobacter diffluens</name>
    <dbReference type="NCBI Taxonomy" id="981"/>
    <lineage>
        <taxon>Bacteria</taxon>
        <taxon>Pseudomonadati</taxon>
        <taxon>Bacteroidota</taxon>
        <taxon>Cytophagia</taxon>
        <taxon>Cytophagales</taxon>
        <taxon>Persicobacteraceae</taxon>
        <taxon>Persicobacter</taxon>
    </lineage>
</organism>
<evidence type="ECO:0000256" key="1">
    <source>
        <dbReference type="ARBA" id="ARBA00005213"/>
    </source>
</evidence>
<accession>A0AAN4VWW6</accession>
<evidence type="ECO:0000256" key="3">
    <source>
        <dbReference type="ARBA" id="ARBA00012171"/>
    </source>
</evidence>
<keyword evidence="4" id="KW-0378">Hydrolase</keyword>
<keyword evidence="8" id="KW-1185">Reference proteome</keyword>
<dbReference type="PIRSF" id="PIRSF006356">
    <property type="entry name" value="Arg_deiminase"/>
    <property type="match status" value="1"/>
</dbReference>
<feature type="active site" description="Amidino-cysteine intermediate" evidence="6">
    <location>
        <position position="395"/>
    </location>
</feature>
<dbReference type="Gene3D" id="3.75.10.10">
    <property type="entry name" value="L-arginine/glycine Amidinotransferase, Chain A"/>
    <property type="match status" value="1"/>
</dbReference>
<comment type="catalytic activity">
    <reaction evidence="5">
        <text>L-arginine + H2O = L-citrulline + NH4(+)</text>
        <dbReference type="Rhea" id="RHEA:19597"/>
        <dbReference type="ChEBI" id="CHEBI:15377"/>
        <dbReference type="ChEBI" id="CHEBI:28938"/>
        <dbReference type="ChEBI" id="CHEBI:32682"/>
        <dbReference type="ChEBI" id="CHEBI:57743"/>
        <dbReference type="EC" id="3.5.3.6"/>
    </reaction>
</comment>
<dbReference type="GO" id="GO:0019546">
    <property type="term" value="P:L-arginine deiminase pathway"/>
    <property type="evidence" value="ECO:0007669"/>
    <property type="project" value="TreeGrafter"/>
</dbReference>
<dbReference type="SUPFAM" id="SSF55909">
    <property type="entry name" value="Pentein"/>
    <property type="match status" value="1"/>
</dbReference>
<evidence type="ECO:0000256" key="4">
    <source>
        <dbReference type="ARBA" id="ARBA00022801"/>
    </source>
</evidence>
<comment type="pathway">
    <text evidence="1">Amino-acid degradation; L-arginine degradation via ADI pathway; carbamoyl phosphate from L-arginine: step 1/2.</text>
</comment>
<dbReference type="RefSeq" id="WP_338235758.1">
    <property type="nucleotide sequence ID" value="NZ_BQKE01000001.1"/>
</dbReference>
<dbReference type="EMBL" id="BQKE01000001">
    <property type="protein sequence ID" value="GJM59810.1"/>
    <property type="molecule type" value="Genomic_DNA"/>
</dbReference>
<sequence length="406" mass="46157">MELKLQSEFGVLNGVIMHRPGFELEMLTPDNIGEFLFEDVPYLEQIQREHDEFRALVRLNTEAKVFRLEGLLQEVLKDEKLRLDAYRKALAAKGYQHVAEDLLSRLSLAEATTALTAGIRMKHLRRKYNPKSLQDLGDLDFLITPNPNSYFMRDPAAVIQSGVISSHMKYPGRQRESDIMQLIFEHHPEFKNNYINAYPHDGSPETGCIEGGDVIVLSNKALAIGNSERTDPKAIKAVAKHVIANSDVERVYEVHLPARRNFMHLDTVFTMIDENLVVTYPDAMDMNLTTYIYRQKGVDANGEVILEEEVVNKSIIDLLKLEIPYLEVIGTAQGYPEYASREQWYDGANVFAIGPRRVIAYDRNKYTNRALIEAGVEVLEIRSSELSRGLGGPRCMTMPLERQSLK</sequence>
<reference evidence="7 8" key="1">
    <citation type="submission" date="2021-12" db="EMBL/GenBank/DDBJ databases">
        <title>Genome sequencing of bacteria with rrn-lacking chromosome and rrn-plasmid.</title>
        <authorList>
            <person name="Anda M."/>
            <person name="Iwasaki W."/>
        </authorList>
    </citation>
    <scope>NUCLEOTIDE SEQUENCE [LARGE SCALE GENOMIC DNA]</scope>
    <source>
        <strain evidence="7 8">NBRC 15940</strain>
    </source>
</reference>
<protein>
    <recommendedName>
        <fullName evidence="3">arginine deiminase</fullName>
        <ecNumber evidence="3">3.5.3.6</ecNumber>
    </recommendedName>
</protein>
<dbReference type="PANTHER" id="PTHR47271">
    <property type="entry name" value="ARGININE DEIMINASE"/>
    <property type="match status" value="1"/>
</dbReference>
<gene>
    <name evidence="7" type="primary">arcA</name>
    <name evidence="7" type="ORF">PEDI_03620</name>
</gene>
<dbReference type="GO" id="GO:0016990">
    <property type="term" value="F:arginine deiminase activity"/>
    <property type="evidence" value="ECO:0007669"/>
    <property type="project" value="UniProtKB-EC"/>
</dbReference>
<evidence type="ECO:0000313" key="8">
    <source>
        <dbReference type="Proteomes" id="UP001310022"/>
    </source>
</evidence>